<feature type="domain" description="Myb/SANT-like DNA-binding" evidence="2">
    <location>
        <begin position="6"/>
        <end position="49"/>
    </location>
</feature>
<dbReference type="Proteomes" id="UP001152622">
    <property type="component" value="Chromosome 11"/>
</dbReference>
<evidence type="ECO:0000256" key="1">
    <source>
        <dbReference type="SAM" id="MobiDB-lite"/>
    </source>
</evidence>
<dbReference type="PANTHER" id="PTHR23098:SF16">
    <property type="entry name" value="REGULATORY PROTEIN ZESTE"/>
    <property type="match status" value="1"/>
</dbReference>
<accession>A0A9Q1EWZ2</accession>
<dbReference type="OrthoDB" id="8816800at2759"/>
<proteinExistence type="predicted"/>
<dbReference type="PANTHER" id="PTHR23098">
    <property type="entry name" value="AGAP001331-PA-RELATED"/>
    <property type="match status" value="1"/>
</dbReference>
<reference evidence="3" key="1">
    <citation type="journal article" date="2023" name="Science">
        <title>Genome structures resolve the early diversification of teleost fishes.</title>
        <authorList>
            <person name="Parey E."/>
            <person name="Louis A."/>
            <person name="Montfort J."/>
            <person name="Bouchez O."/>
            <person name="Roques C."/>
            <person name="Iampietro C."/>
            <person name="Lluch J."/>
            <person name="Castinel A."/>
            <person name="Donnadieu C."/>
            <person name="Desvignes T."/>
            <person name="Floi Bucao C."/>
            <person name="Jouanno E."/>
            <person name="Wen M."/>
            <person name="Mejri S."/>
            <person name="Dirks R."/>
            <person name="Jansen H."/>
            <person name="Henkel C."/>
            <person name="Chen W.J."/>
            <person name="Zahm M."/>
            <person name="Cabau C."/>
            <person name="Klopp C."/>
            <person name="Thompson A.W."/>
            <person name="Robinson-Rechavi M."/>
            <person name="Braasch I."/>
            <person name="Lecointre G."/>
            <person name="Bobe J."/>
            <person name="Postlethwait J.H."/>
            <person name="Berthelot C."/>
            <person name="Roest Crollius H."/>
            <person name="Guiguen Y."/>
        </authorList>
    </citation>
    <scope>NUCLEOTIDE SEQUENCE</scope>
    <source>
        <strain evidence="3">WJC10195</strain>
    </source>
</reference>
<dbReference type="Pfam" id="PF13873">
    <property type="entry name" value="Myb_DNA-bind_5"/>
    <property type="match status" value="1"/>
</dbReference>
<dbReference type="AlphaFoldDB" id="A0A9Q1EWZ2"/>
<dbReference type="InterPro" id="IPR028002">
    <property type="entry name" value="Myb_DNA-bind_5"/>
</dbReference>
<keyword evidence="4" id="KW-1185">Reference proteome</keyword>
<evidence type="ECO:0000313" key="3">
    <source>
        <dbReference type="EMBL" id="KAJ8346620.1"/>
    </source>
</evidence>
<dbReference type="EMBL" id="JAINUF010000011">
    <property type="protein sequence ID" value="KAJ8346620.1"/>
    <property type="molecule type" value="Genomic_DNA"/>
</dbReference>
<gene>
    <name evidence="3" type="ORF">SKAU_G00280210</name>
</gene>
<comment type="caution">
    <text evidence="3">The sequence shown here is derived from an EMBL/GenBank/DDBJ whole genome shotgun (WGS) entry which is preliminary data.</text>
</comment>
<feature type="region of interest" description="Disordered" evidence="1">
    <location>
        <begin position="91"/>
        <end position="141"/>
    </location>
</feature>
<dbReference type="GO" id="GO:0005634">
    <property type="term" value="C:nucleus"/>
    <property type="evidence" value="ECO:0007669"/>
    <property type="project" value="TreeGrafter"/>
</dbReference>
<protein>
    <recommendedName>
        <fullName evidence="2">Myb/SANT-like DNA-binding domain-containing protein</fullName>
    </recommendedName>
</protein>
<evidence type="ECO:0000259" key="2">
    <source>
        <dbReference type="Pfam" id="PF13873"/>
    </source>
</evidence>
<sequence length="141" mass="15396">MLLQILKKQSAWKTITDAINQLMDSGGQRTVEDVRKKWKDLVSKARKDVSARKSHPTGGGPPPKISIYSDIIVDVFGDDSPTFTGLVGVDSSDCQQPAEGDVYATSTPSDDTFIESMIDHEDSIETPGSSDSRTPPSQKRR</sequence>
<feature type="compositionally biased region" description="Polar residues" evidence="1">
    <location>
        <begin position="126"/>
        <end position="141"/>
    </location>
</feature>
<name>A0A9Q1EWZ2_SYNKA</name>
<feature type="region of interest" description="Disordered" evidence="1">
    <location>
        <begin position="45"/>
        <end position="64"/>
    </location>
</feature>
<organism evidence="3 4">
    <name type="scientific">Synaphobranchus kaupii</name>
    <name type="common">Kaup's arrowtooth eel</name>
    <dbReference type="NCBI Taxonomy" id="118154"/>
    <lineage>
        <taxon>Eukaryota</taxon>
        <taxon>Metazoa</taxon>
        <taxon>Chordata</taxon>
        <taxon>Craniata</taxon>
        <taxon>Vertebrata</taxon>
        <taxon>Euteleostomi</taxon>
        <taxon>Actinopterygii</taxon>
        <taxon>Neopterygii</taxon>
        <taxon>Teleostei</taxon>
        <taxon>Anguilliformes</taxon>
        <taxon>Synaphobranchidae</taxon>
        <taxon>Synaphobranchus</taxon>
    </lineage>
</organism>
<evidence type="ECO:0000313" key="4">
    <source>
        <dbReference type="Proteomes" id="UP001152622"/>
    </source>
</evidence>